<accession>Q137S5</accession>
<keyword evidence="2" id="KW-0732">Signal</keyword>
<dbReference type="InterPro" id="IPR009642">
    <property type="entry name" value="DUF1236"/>
</dbReference>
<dbReference type="AlphaFoldDB" id="Q137S5"/>
<proteinExistence type="predicted"/>
<protein>
    <recommendedName>
        <fullName evidence="5">DUF1236 domain-containing protein</fullName>
    </recommendedName>
</protein>
<dbReference type="Pfam" id="PF06823">
    <property type="entry name" value="DUF1236"/>
    <property type="match status" value="1"/>
</dbReference>
<sequence length="238" mass="24942" precursor="true">MTNRLFVSVATAALIASGVVANAQGTGGATGGSGGASPSAGSSAPAERGSAPQMDRSEGQGSGMNQGSGMKSGQSDDKMAPGGARDQRAQDGTPKGGASSDSGKAGKDDDRNIDRKAGNDRDQMNRNADKDRDPANRNAGNDRDRATTGQAGAGGKLSTEQRTKITNVIKNQRIEPQTNINFSISVGTRVPRDVRFHPLPTEIVTIYPDWRGYEFFLVRDEIIVVNPRTLEIVAVLDA</sequence>
<dbReference type="BioCyc" id="RPAL316057:RPD_RS12210-MONOMER"/>
<organism evidence="3 4">
    <name type="scientific">Rhodopseudomonas palustris (strain BisB5)</name>
    <dbReference type="NCBI Taxonomy" id="316057"/>
    <lineage>
        <taxon>Bacteria</taxon>
        <taxon>Pseudomonadati</taxon>
        <taxon>Pseudomonadota</taxon>
        <taxon>Alphaproteobacteria</taxon>
        <taxon>Hyphomicrobiales</taxon>
        <taxon>Nitrobacteraceae</taxon>
        <taxon>Rhodopseudomonas</taxon>
    </lineage>
</organism>
<dbReference type="Proteomes" id="UP000001818">
    <property type="component" value="Chromosome"/>
</dbReference>
<reference evidence="3 4" key="1">
    <citation type="submission" date="2006-03" db="EMBL/GenBank/DDBJ databases">
        <title>Complete sequence of Rhodopseudomonas palustris BisB5.</title>
        <authorList>
            <consortium name="US DOE Joint Genome Institute"/>
            <person name="Copeland A."/>
            <person name="Lucas S."/>
            <person name="Lapidus A."/>
            <person name="Barry K."/>
            <person name="Detter J.C."/>
            <person name="Glavina del Rio T."/>
            <person name="Hammon N."/>
            <person name="Israni S."/>
            <person name="Dalin E."/>
            <person name="Tice H."/>
            <person name="Pitluck S."/>
            <person name="Chain P."/>
            <person name="Malfatti S."/>
            <person name="Shin M."/>
            <person name="Vergez L."/>
            <person name="Schmutz J."/>
            <person name="Larimer F."/>
            <person name="Land M."/>
            <person name="Hauser L."/>
            <person name="Pelletier D.A."/>
            <person name="Kyrpides N."/>
            <person name="Lykidis A."/>
            <person name="Oda Y."/>
            <person name="Harwood C.S."/>
            <person name="Richardson P."/>
        </authorList>
    </citation>
    <scope>NUCLEOTIDE SEQUENCE [LARGE SCALE GENOMIC DNA]</scope>
    <source>
        <strain evidence="3 4">BisB5</strain>
    </source>
</reference>
<feature type="chain" id="PRO_5004181949" description="DUF1236 domain-containing protein" evidence="2">
    <location>
        <begin position="24"/>
        <end position="238"/>
    </location>
</feature>
<dbReference type="KEGG" id="rpd:RPD_2434"/>
<gene>
    <name evidence="3" type="ordered locus">RPD_2434</name>
</gene>
<dbReference type="EMBL" id="CP000283">
    <property type="protein sequence ID" value="ABE39664.1"/>
    <property type="molecule type" value="Genomic_DNA"/>
</dbReference>
<evidence type="ECO:0000313" key="3">
    <source>
        <dbReference type="EMBL" id="ABE39664.1"/>
    </source>
</evidence>
<feature type="region of interest" description="Disordered" evidence="1">
    <location>
        <begin position="23"/>
        <end position="159"/>
    </location>
</feature>
<dbReference type="Gene3D" id="3.10.450.160">
    <property type="entry name" value="inner membrane protein cigr"/>
    <property type="match status" value="1"/>
</dbReference>
<dbReference type="HOGENOM" id="CLU_098548_0_0_5"/>
<evidence type="ECO:0000256" key="1">
    <source>
        <dbReference type="SAM" id="MobiDB-lite"/>
    </source>
</evidence>
<evidence type="ECO:0000313" key="4">
    <source>
        <dbReference type="Proteomes" id="UP000001818"/>
    </source>
</evidence>
<name>Q137S5_RHOPS</name>
<feature type="signal peptide" evidence="2">
    <location>
        <begin position="1"/>
        <end position="23"/>
    </location>
</feature>
<dbReference type="STRING" id="316057.RPD_2434"/>
<feature type="compositionally biased region" description="Basic and acidic residues" evidence="1">
    <location>
        <begin position="104"/>
        <end position="146"/>
    </location>
</feature>
<feature type="compositionally biased region" description="Gly residues" evidence="1">
    <location>
        <begin position="25"/>
        <end position="35"/>
    </location>
</feature>
<evidence type="ECO:0008006" key="5">
    <source>
        <dbReference type="Google" id="ProtNLM"/>
    </source>
</evidence>
<feature type="compositionally biased region" description="Basic and acidic residues" evidence="1">
    <location>
        <begin position="74"/>
        <end position="89"/>
    </location>
</feature>
<dbReference type="eggNOG" id="COG3064">
    <property type="taxonomic scope" value="Bacteria"/>
</dbReference>
<feature type="compositionally biased region" description="Low complexity" evidence="1">
    <location>
        <begin position="36"/>
        <end position="52"/>
    </location>
</feature>
<evidence type="ECO:0000256" key="2">
    <source>
        <dbReference type="SAM" id="SignalP"/>
    </source>
</evidence>